<sequence length="77" mass="8555">MPGLLSFSPDALRRVREQQAVSQGQLSRRIGRNREAVNAWECGRKVPTLDTIGRLADALGVQYTELICRTDREAVSA</sequence>
<dbReference type="Gene3D" id="1.10.260.40">
    <property type="entry name" value="lambda repressor-like DNA-binding domains"/>
    <property type="match status" value="1"/>
</dbReference>
<evidence type="ECO:0000313" key="3">
    <source>
        <dbReference type="Proteomes" id="UP000498740"/>
    </source>
</evidence>
<dbReference type="SUPFAM" id="SSF47413">
    <property type="entry name" value="lambda repressor-like DNA-binding domains"/>
    <property type="match status" value="1"/>
</dbReference>
<dbReference type="GO" id="GO:0003677">
    <property type="term" value="F:DNA binding"/>
    <property type="evidence" value="ECO:0007669"/>
    <property type="project" value="InterPro"/>
</dbReference>
<comment type="caution">
    <text evidence="2">The sequence shown here is derived from an EMBL/GenBank/DDBJ whole genome shotgun (WGS) entry which is preliminary data.</text>
</comment>
<dbReference type="PROSITE" id="PS50943">
    <property type="entry name" value="HTH_CROC1"/>
    <property type="match status" value="1"/>
</dbReference>
<evidence type="ECO:0000313" key="2">
    <source>
        <dbReference type="EMBL" id="GFN07544.1"/>
    </source>
</evidence>
<protein>
    <submittedName>
        <fullName evidence="2">Transcriptional regulator</fullName>
    </submittedName>
</protein>
<proteinExistence type="predicted"/>
<feature type="domain" description="HTH cro/C1-type" evidence="1">
    <location>
        <begin position="12"/>
        <end position="66"/>
    </location>
</feature>
<gene>
    <name evidence="2" type="ORF">Smic_61000</name>
</gene>
<dbReference type="CDD" id="cd00093">
    <property type="entry name" value="HTH_XRE"/>
    <property type="match status" value="1"/>
</dbReference>
<dbReference type="EMBL" id="BLWD01000001">
    <property type="protein sequence ID" value="GFN07544.1"/>
    <property type="molecule type" value="Genomic_DNA"/>
</dbReference>
<organism evidence="2 3">
    <name type="scientific">Streptomyces microflavus</name>
    <name type="common">Streptomyces lipmanii</name>
    <dbReference type="NCBI Taxonomy" id="1919"/>
    <lineage>
        <taxon>Bacteria</taxon>
        <taxon>Bacillati</taxon>
        <taxon>Actinomycetota</taxon>
        <taxon>Actinomycetes</taxon>
        <taxon>Kitasatosporales</taxon>
        <taxon>Streptomycetaceae</taxon>
        <taxon>Streptomyces</taxon>
    </lineage>
</organism>
<dbReference type="InterPro" id="IPR001387">
    <property type="entry name" value="Cro/C1-type_HTH"/>
</dbReference>
<accession>A0A7J0D049</accession>
<reference evidence="2 3" key="1">
    <citation type="submission" date="2020-05" db="EMBL/GenBank/DDBJ databases">
        <title>Whole genome shotgun sequence of Streptomyces microflavus NBRC 13062.</title>
        <authorList>
            <person name="Komaki H."/>
            <person name="Tamura T."/>
        </authorList>
    </citation>
    <scope>NUCLEOTIDE SEQUENCE [LARGE SCALE GENOMIC DNA]</scope>
    <source>
        <strain evidence="2 3">NBRC 13062</strain>
    </source>
</reference>
<name>A0A7J0D049_STRMI</name>
<dbReference type="AlphaFoldDB" id="A0A7J0D049"/>
<dbReference type="Proteomes" id="UP000498740">
    <property type="component" value="Unassembled WGS sequence"/>
</dbReference>
<dbReference type="Pfam" id="PF13560">
    <property type="entry name" value="HTH_31"/>
    <property type="match status" value="1"/>
</dbReference>
<dbReference type="SMART" id="SM00530">
    <property type="entry name" value="HTH_XRE"/>
    <property type="match status" value="1"/>
</dbReference>
<dbReference type="RefSeq" id="WP_078657471.1">
    <property type="nucleotide sequence ID" value="NZ_BMUG01000004.1"/>
</dbReference>
<evidence type="ECO:0000259" key="1">
    <source>
        <dbReference type="PROSITE" id="PS50943"/>
    </source>
</evidence>
<dbReference type="InterPro" id="IPR010982">
    <property type="entry name" value="Lambda_DNA-bd_dom_sf"/>
</dbReference>